<evidence type="ECO:0000256" key="18">
    <source>
        <dbReference type="ARBA" id="ARBA00039721"/>
    </source>
</evidence>
<keyword evidence="9 19" id="KW-1133">Transmembrane helix</keyword>
<dbReference type="GO" id="GO:0071617">
    <property type="term" value="F:lysophospholipid acyltransferase activity"/>
    <property type="evidence" value="ECO:0007669"/>
    <property type="project" value="TreeGrafter"/>
</dbReference>
<name>A0A0B1SIC3_OESDE</name>
<dbReference type="OrthoDB" id="5974730at2759"/>
<sequence>MVVGIIADLLNTREDALRLLFCVLAGYPLAVIHRSFLYNKSAEIQHAAFATIGVLLYIFNSGYNAIHGFTAILMAYGIIRFIGGTRESVVAAHVCFLGYLLVGYWFAESEAYDITWTTPFCIMTLRFIGLVMEVYDGAHYDSLKADMKKSAIREKPGLLEIAAFGLFYTGTFVGPQFNLNKFRSY</sequence>
<comment type="pathway">
    <text evidence="3">Lipid metabolism; phospholipid metabolism.</text>
</comment>
<dbReference type="GO" id="GO:0005783">
    <property type="term" value="C:endoplasmic reticulum"/>
    <property type="evidence" value="ECO:0007669"/>
    <property type="project" value="UniProtKB-SubCell"/>
</dbReference>
<evidence type="ECO:0000256" key="2">
    <source>
        <dbReference type="ARBA" id="ARBA00004240"/>
    </source>
</evidence>
<feature type="non-terminal residue" evidence="20">
    <location>
        <position position="185"/>
    </location>
</feature>
<evidence type="ECO:0000256" key="1">
    <source>
        <dbReference type="ARBA" id="ARBA00004141"/>
    </source>
</evidence>
<comment type="similarity">
    <text evidence="4">Belongs to the membrane-bound acyltransferase family.</text>
</comment>
<protein>
    <recommendedName>
        <fullName evidence="18">Lysophospholipid acyltransferase 5</fullName>
        <ecNumber evidence="16">2.3.1.23</ecNumber>
        <ecNumber evidence="17">2.3.1.n6</ecNumber>
    </recommendedName>
</protein>
<dbReference type="EC" id="2.3.1.n6" evidence="17"/>
<comment type="subcellular location">
    <subcellularLocation>
        <location evidence="2">Endoplasmic reticulum</location>
    </subcellularLocation>
    <subcellularLocation>
        <location evidence="1">Membrane</location>
        <topology evidence="1">Multi-pass membrane protein</topology>
    </subcellularLocation>
</comment>
<keyword evidence="10" id="KW-0443">Lipid metabolism</keyword>
<keyword evidence="13" id="KW-1208">Phospholipid metabolism</keyword>
<keyword evidence="6" id="KW-0808">Transferase</keyword>
<dbReference type="EMBL" id="KN576014">
    <property type="protein sequence ID" value="KHJ82975.1"/>
    <property type="molecule type" value="Genomic_DNA"/>
</dbReference>
<gene>
    <name evidence="20" type="ORF">OESDEN_17330</name>
</gene>
<dbReference type="GO" id="GO:0016020">
    <property type="term" value="C:membrane"/>
    <property type="evidence" value="ECO:0007669"/>
    <property type="project" value="UniProtKB-SubCell"/>
</dbReference>
<dbReference type="GO" id="GO:0047184">
    <property type="term" value="F:1-acylglycerophosphocholine O-acyltransferase activity"/>
    <property type="evidence" value="ECO:0007669"/>
    <property type="project" value="UniProtKB-EC"/>
</dbReference>
<dbReference type="GO" id="GO:0006656">
    <property type="term" value="P:phosphatidylcholine biosynthetic process"/>
    <property type="evidence" value="ECO:0007669"/>
    <property type="project" value="TreeGrafter"/>
</dbReference>
<evidence type="ECO:0000256" key="6">
    <source>
        <dbReference type="ARBA" id="ARBA00022679"/>
    </source>
</evidence>
<reference evidence="20 21" key="1">
    <citation type="submission" date="2014-03" db="EMBL/GenBank/DDBJ databases">
        <title>Draft genome of the hookworm Oesophagostomum dentatum.</title>
        <authorList>
            <person name="Mitreva M."/>
        </authorList>
    </citation>
    <scope>NUCLEOTIDE SEQUENCE [LARGE SCALE GENOMIC DNA]</scope>
    <source>
        <strain evidence="20 21">OD-Hann</strain>
    </source>
</reference>
<keyword evidence="21" id="KW-1185">Reference proteome</keyword>
<keyword evidence="12" id="KW-0594">Phospholipid biosynthesis</keyword>
<evidence type="ECO:0000256" key="11">
    <source>
        <dbReference type="ARBA" id="ARBA00023136"/>
    </source>
</evidence>
<feature type="transmembrane region" description="Helical" evidence="19">
    <location>
        <begin position="65"/>
        <end position="82"/>
    </location>
</feature>
<keyword evidence="7 19" id="KW-0812">Transmembrane</keyword>
<comment type="pathway">
    <text evidence="15">Phospholipid metabolism.</text>
</comment>
<feature type="transmembrane region" description="Helical" evidence="19">
    <location>
        <begin position="156"/>
        <end position="177"/>
    </location>
</feature>
<evidence type="ECO:0000313" key="20">
    <source>
        <dbReference type="EMBL" id="KHJ82975.1"/>
    </source>
</evidence>
<keyword evidence="14" id="KW-0012">Acyltransferase</keyword>
<feature type="transmembrane region" description="Helical" evidence="19">
    <location>
        <begin position="16"/>
        <end position="32"/>
    </location>
</feature>
<dbReference type="InterPro" id="IPR004299">
    <property type="entry name" value="MBOAT_fam"/>
</dbReference>
<keyword evidence="5" id="KW-0444">Lipid biosynthesis</keyword>
<dbReference type="AlphaFoldDB" id="A0A0B1SIC3"/>
<evidence type="ECO:0000256" key="7">
    <source>
        <dbReference type="ARBA" id="ARBA00022692"/>
    </source>
</evidence>
<dbReference type="GO" id="GO:0030258">
    <property type="term" value="P:lipid modification"/>
    <property type="evidence" value="ECO:0007669"/>
    <property type="project" value="TreeGrafter"/>
</dbReference>
<evidence type="ECO:0000256" key="8">
    <source>
        <dbReference type="ARBA" id="ARBA00022824"/>
    </source>
</evidence>
<organism evidence="20 21">
    <name type="scientific">Oesophagostomum dentatum</name>
    <name type="common">Nodular worm</name>
    <dbReference type="NCBI Taxonomy" id="61180"/>
    <lineage>
        <taxon>Eukaryota</taxon>
        <taxon>Metazoa</taxon>
        <taxon>Ecdysozoa</taxon>
        <taxon>Nematoda</taxon>
        <taxon>Chromadorea</taxon>
        <taxon>Rhabditida</taxon>
        <taxon>Rhabditina</taxon>
        <taxon>Rhabditomorpha</taxon>
        <taxon>Strongyloidea</taxon>
        <taxon>Strongylidae</taxon>
        <taxon>Oesophagostomum</taxon>
    </lineage>
</organism>
<evidence type="ECO:0000256" key="13">
    <source>
        <dbReference type="ARBA" id="ARBA00023264"/>
    </source>
</evidence>
<dbReference type="PANTHER" id="PTHR13906">
    <property type="entry name" value="PORCUPINE"/>
    <property type="match status" value="1"/>
</dbReference>
<evidence type="ECO:0000256" key="9">
    <source>
        <dbReference type="ARBA" id="ARBA00022989"/>
    </source>
</evidence>
<evidence type="ECO:0000256" key="17">
    <source>
        <dbReference type="ARBA" id="ARBA00038923"/>
    </source>
</evidence>
<evidence type="ECO:0000256" key="3">
    <source>
        <dbReference type="ARBA" id="ARBA00005074"/>
    </source>
</evidence>
<dbReference type="EC" id="2.3.1.23" evidence="16"/>
<dbReference type="PANTHER" id="PTHR13906:SF14">
    <property type="entry name" value="LYSOPHOSPHOLIPID ACYLTRANSFERASE 5"/>
    <property type="match status" value="1"/>
</dbReference>
<dbReference type="Proteomes" id="UP000053660">
    <property type="component" value="Unassembled WGS sequence"/>
</dbReference>
<evidence type="ECO:0000256" key="5">
    <source>
        <dbReference type="ARBA" id="ARBA00022516"/>
    </source>
</evidence>
<evidence type="ECO:0000256" key="12">
    <source>
        <dbReference type="ARBA" id="ARBA00023209"/>
    </source>
</evidence>
<evidence type="ECO:0000256" key="4">
    <source>
        <dbReference type="ARBA" id="ARBA00010323"/>
    </source>
</evidence>
<evidence type="ECO:0000256" key="10">
    <source>
        <dbReference type="ARBA" id="ARBA00023098"/>
    </source>
</evidence>
<dbReference type="Pfam" id="PF03062">
    <property type="entry name" value="MBOAT"/>
    <property type="match status" value="1"/>
</dbReference>
<keyword evidence="8" id="KW-0256">Endoplasmic reticulum</keyword>
<dbReference type="InterPro" id="IPR049941">
    <property type="entry name" value="LPLAT_7/PORCN-like"/>
</dbReference>
<evidence type="ECO:0000256" key="16">
    <source>
        <dbReference type="ARBA" id="ARBA00026120"/>
    </source>
</evidence>
<keyword evidence="11 19" id="KW-0472">Membrane</keyword>
<evidence type="ECO:0000313" key="21">
    <source>
        <dbReference type="Proteomes" id="UP000053660"/>
    </source>
</evidence>
<evidence type="ECO:0000256" key="19">
    <source>
        <dbReference type="SAM" id="Phobius"/>
    </source>
</evidence>
<feature type="transmembrane region" description="Helical" evidence="19">
    <location>
        <begin position="89"/>
        <end position="107"/>
    </location>
</feature>
<proteinExistence type="inferred from homology"/>
<accession>A0A0B1SIC3</accession>
<evidence type="ECO:0000256" key="14">
    <source>
        <dbReference type="ARBA" id="ARBA00023315"/>
    </source>
</evidence>
<evidence type="ECO:0000256" key="15">
    <source>
        <dbReference type="ARBA" id="ARBA00025707"/>
    </source>
</evidence>